<organism evidence="6 7">
    <name type="scientific">Labrus bergylta</name>
    <name type="common">ballan wrasse</name>
    <dbReference type="NCBI Taxonomy" id="56723"/>
    <lineage>
        <taxon>Eukaryota</taxon>
        <taxon>Metazoa</taxon>
        <taxon>Chordata</taxon>
        <taxon>Craniata</taxon>
        <taxon>Vertebrata</taxon>
        <taxon>Euteleostomi</taxon>
        <taxon>Actinopterygii</taxon>
        <taxon>Neopterygii</taxon>
        <taxon>Teleostei</taxon>
        <taxon>Neoteleostei</taxon>
        <taxon>Acanthomorphata</taxon>
        <taxon>Eupercaria</taxon>
        <taxon>Labriformes</taxon>
        <taxon>Labridae</taxon>
        <taxon>Labrus</taxon>
    </lineage>
</organism>
<protein>
    <recommendedName>
        <fullName evidence="2">Tetratricopeptide repeat protein 39B</fullName>
    </recommendedName>
</protein>
<evidence type="ECO:0000313" key="7">
    <source>
        <dbReference type="Proteomes" id="UP000261660"/>
    </source>
</evidence>
<evidence type="ECO:0000313" key="6">
    <source>
        <dbReference type="Ensembl" id="ENSLBEP00000020275.1"/>
    </source>
</evidence>
<dbReference type="Ensembl" id="ENSLBET00000021375.1">
    <property type="protein sequence ID" value="ENSLBEP00000020275.1"/>
    <property type="gene ID" value="ENSLBEG00000015507.1"/>
</dbReference>
<dbReference type="GO" id="GO:0006629">
    <property type="term" value="P:lipid metabolic process"/>
    <property type="evidence" value="ECO:0007669"/>
    <property type="project" value="UniProtKB-KW"/>
</dbReference>
<dbReference type="AlphaFoldDB" id="A0A3Q3MJ45"/>
<evidence type="ECO:0000256" key="5">
    <source>
        <dbReference type="ARBA" id="ARBA00023098"/>
    </source>
</evidence>
<dbReference type="PANTHER" id="PTHR31859:SF4">
    <property type="entry name" value="TETRATRICOPEPTIDE REPEAT PROTEIN 39B"/>
    <property type="match status" value="1"/>
</dbReference>
<keyword evidence="5" id="KW-0443">Lipid metabolism</keyword>
<dbReference type="GeneTree" id="ENSGT00950000182917"/>
<keyword evidence="3" id="KW-0677">Repeat</keyword>
<dbReference type="Proteomes" id="UP000261660">
    <property type="component" value="Unplaced"/>
</dbReference>
<dbReference type="SUPFAM" id="SSF48452">
    <property type="entry name" value="TPR-like"/>
    <property type="match status" value="1"/>
</dbReference>
<keyword evidence="4" id="KW-0802">TPR repeat</keyword>
<evidence type="ECO:0000256" key="3">
    <source>
        <dbReference type="ARBA" id="ARBA00022737"/>
    </source>
</evidence>
<evidence type="ECO:0000256" key="2">
    <source>
        <dbReference type="ARBA" id="ARBA00015483"/>
    </source>
</evidence>
<dbReference type="PANTHER" id="PTHR31859">
    <property type="entry name" value="TETRATRICOPEPTIDE REPEAT PROTEIN 39 FAMILY MEMBER"/>
    <property type="match status" value="1"/>
</dbReference>
<reference evidence="6" key="2">
    <citation type="submission" date="2025-09" db="UniProtKB">
        <authorList>
            <consortium name="Ensembl"/>
        </authorList>
    </citation>
    <scope>IDENTIFICATION</scope>
</reference>
<proteinExistence type="inferred from homology"/>
<dbReference type="InterPro" id="IPR019734">
    <property type="entry name" value="TPR_rpt"/>
</dbReference>
<sequence>MVGSYTNEDLLQRCFTHISLQSSKMDLETSLKECSAALELFLDNRFSDALYTASNCALICPYQKAQSMYHAMGYSSILVMQAGMTFEPKDMDAAMTSLREALQTCQSFRKKTGIVETLASLWYRQTADNLTEEEMHAELCYAEVLLQKAALTFLDESIIGFIKGGMRIRNSYQIFKKSTHVHFRGGISMGIGSFNLMLSLLPSRVLRVMEFLGFSGDREVGLSELRQGAGSNSLRSILSALTLLMYHLYITVILGTGEGNLTEAEALLVPYTQRFPNGALILFYTARIALLKGNFTFAQEKFLACIAAQEEWRQIHHLCYWELMWAYSFEQNWKEAYKYADLLCKESKWSQAVYVFQKASILSMLPEEEVKKLGENVEDLFRQVDSLRLRIAGKSIPTEKFAAKKAQRYSSSCPVKLVVPALEMMYVWNGFTVVGKRPELTESILNTLARAEEELRDDPNPSEYHLDDQCVVQLLKGLCLRQLGRLVQAELCFNHVISRENDIKHDNYLVPFTMYELGLLHKQKGDIPTAITVIENAMTNYKDYNMESRLHFRIHAALNTMGSFAAKLPPSRTPA</sequence>
<keyword evidence="7" id="KW-1185">Reference proteome</keyword>
<accession>A0A3Q3MJ45</accession>
<dbReference type="SMART" id="SM00028">
    <property type="entry name" value="TPR"/>
    <property type="match status" value="3"/>
</dbReference>
<dbReference type="Pfam" id="PF10300">
    <property type="entry name" value="Iml2-TPR_39"/>
    <property type="match status" value="1"/>
</dbReference>
<dbReference type="Gene3D" id="1.25.40.10">
    <property type="entry name" value="Tetratricopeptide repeat domain"/>
    <property type="match status" value="1"/>
</dbReference>
<dbReference type="InterPro" id="IPR019412">
    <property type="entry name" value="IML2/TPR_39"/>
</dbReference>
<comment type="similarity">
    <text evidence="1">Belongs to the TTC39 family.</text>
</comment>
<dbReference type="InParanoid" id="A0A3Q3MJ45"/>
<reference evidence="6" key="1">
    <citation type="submission" date="2025-08" db="UniProtKB">
        <authorList>
            <consortium name="Ensembl"/>
        </authorList>
    </citation>
    <scope>IDENTIFICATION</scope>
</reference>
<dbReference type="InterPro" id="IPR011990">
    <property type="entry name" value="TPR-like_helical_dom_sf"/>
</dbReference>
<evidence type="ECO:0000256" key="1">
    <source>
        <dbReference type="ARBA" id="ARBA00006400"/>
    </source>
</evidence>
<evidence type="ECO:0000256" key="4">
    <source>
        <dbReference type="ARBA" id="ARBA00022803"/>
    </source>
</evidence>
<name>A0A3Q3MJ45_9LABR</name>